<organism evidence="2 3">
    <name type="scientific">Lentinula aciculospora</name>
    <dbReference type="NCBI Taxonomy" id="153920"/>
    <lineage>
        <taxon>Eukaryota</taxon>
        <taxon>Fungi</taxon>
        <taxon>Dikarya</taxon>
        <taxon>Basidiomycota</taxon>
        <taxon>Agaricomycotina</taxon>
        <taxon>Agaricomycetes</taxon>
        <taxon>Agaricomycetidae</taxon>
        <taxon>Agaricales</taxon>
        <taxon>Marasmiineae</taxon>
        <taxon>Omphalotaceae</taxon>
        <taxon>Lentinula</taxon>
    </lineage>
</organism>
<dbReference type="AlphaFoldDB" id="A0A9W9A1I4"/>
<accession>A0A9W9A1I4</accession>
<dbReference type="OrthoDB" id="3018316at2759"/>
<gene>
    <name evidence="2" type="ORF">J3R30DRAFT_1062138</name>
</gene>
<sequence length="371" mass="41327">MYSARRNAHTSLLRRSGLSTTSSRLKLLHELLCGIQADEDSARTLLQAFDIDIKEECGLKGVNEASFPPQTPSHSVPDIDTLNTLYEMNTPKQSTGFNSFLPPSHSENTFLATPSRIKYFTKLSPSILRQLSRSPSPNDYTLDGSFEAVSASSSFPSISTLEPSNVPELPCEILQASRTNYPLTPPLTARIPCTDPHETHVRMLHSPLDLDVVSTPGFHVENLTFDSVPDIRAYLSSVTPFTASDSRHNKRQRLHDEIRAGGENLASLLQVRDSSRVGEVFPSISVTSDSFDVPSTPVRPSFRNVKIVQKWPRGSINTGRVLQQEFVELLEARAMEEEKQAQELDLMAKKLERLAMQRRQLIALMIAQTKA</sequence>
<evidence type="ECO:0000313" key="3">
    <source>
        <dbReference type="Proteomes" id="UP001150266"/>
    </source>
</evidence>
<feature type="coiled-coil region" evidence="1">
    <location>
        <begin position="327"/>
        <end position="354"/>
    </location>
</feature>
<keyword evidence="1" id="KW-0175">Coiled coil</keyword>
<evidence type="ECO:0000313" key="2">
    <source>
        <dbReference type="EMBL" id="KAJ4472278.1"/>
    </source>
</evidence>
<dbReference type="EMBL" id="JAOTPV010000021">
    <property type="protein sequence ID" value="KAJ4472278.1"/>
    <property type="molecule type" value="Genomic_DNA"/>
</dbReference>
<proteinExistence type="predicted"/>
<keyword evidence="3" id="KW-1185">Reference proteome</keyword>
<reference evidence="2" key="1">
    <citation type="submission" date="2022-08" db="EMBL/GenBank/DDBJ databases">
        <title>A Global Phylogenomic Analysis of the Shiitake Genus Lentinula.</title>
        <authorList>
            <consortium name="DOE Joint Genome Institute"/>
            <person name="Sierra-Patev S."/>
            <person name="Min B."/>
            <person name="Naranjo-Ortiz M."/>
            <person name="Looney B."/>
            <person name="Konkel Z."/>
            <person name="Slot J.C."/>
            <person name="Sakamoto Y."/>
            <person name="Steenwyk J.L."/>
            <person name="Rokas A."/>
            <person name="Carro J."/>
            <person name="Camarero S."/>
            <person name="Ferreira P."/>
            <person name="Molpeceres G."/>
            <person name="Ruiz-Duenas F.J."/>
            <person name="Serrano A."/>
            <person name="Henrissat B."/>
            <person name="Drula E."/>
            <person name="Hughes K.W."/>
            <person name="Mata J.L."/>
            <person name="Ishikawa N.K."/>
            <person name="Vargas-Isla R."/>
            <person name="Ushijima S."/>
            <person name="Smith C.A."/>
            <person name="Ahrendt S."/>
            <person name="Andreopoulos W."/>
            <person name="He G."/>
            <person name="Labutti K."/>
            <person name="Lipzen A."/>
            <person name="Ng V."/>
            <person name="Riley R."/>
            <person name="Sandor L."/>
            <person name="Barry K."/>
            <person name="Martinez A.T."/>
            <person name="Xiao Y."/>
            <person name="Gibbons J.G."/>
            <person name="Terashima K."/>
            <person name="Grigoriev I.V."/>
            <person name="Hibbett D.S."/>
        </authorList>
    </citation>
    <scope>NUCLEOTIDE SEQUENCE</scope>
    <source>
        <strain evidence="2">JLM2183</strain>
    </source>
</reference>
<comment type="caution">
    <text evidence="2">The sequence shown here is derived from an EMBL/GenBank/DDBJ whole genome shotgun (WGS) entry which is preliminary data.</text>
</comment>
<evidence type="ECO:0000256" key="1">
    <source>
        <dbReference type="SAM" id="Coils"/>
    </source>
</evidence>
<name>A0A9W9A1I4_9AGAR</name>
<dbReference type="Proteomes" id="UP001150266">
    <property type="component" value="Unassembled WGS sequence"/>
</dbReference>
<protein>
    <submittedName>
        <fullName evidence="2">Uncharacterized protein</fullName>
    </submittedName>
</protein>